<dbReference type="STRING" id="225164.V3ZPQ2"/>
<dbReference type="GO" id="GO:0071578">
    <property type="term" value="P:zinc ion import across plasma membrane"/>
    <property type="evidence" value="ECO:0007669"/>
    <property type="project" value="TreeGrafter"/>
</dbReference>
<keyword evidence="9" id="KW-1185">Reference proteome</keyword>
<feature type="transmembrane region" description="Helical" evidence="6">
    <location>
        <begin position="376"/>
        <end position="393"/>
    </location>
</feature>
<dbReference type="RefSeq" id="XP_009064856.1">
    <property type="nucleotide sequence ID" value="XM_009066608.1"/>
</dbReference>
<dbReference type="InterPro" id="IPR049406">
    <property type="entry name" value="ZIP4_12_EF-hand"/>
</dbReference>
<feature type="non-terminal residue" evidence="8">
    <location>
        <position position="440"/>
    </location>
</feature>
<evidence type="ECO:0000259" key="7">
    <source>
        <dbReference type="Pfam" id="PF21116"/>
    </source>
</evidence>
<evidence type="ECO:0000256" key="1">
    <source>
        <dbReference type="ARBA" id="ARBA00004141"/>
    </source>
</evidence>
<dbReference type="CTD" id="20240956"/>
<dbReference type="InterPro" id="IPR003689">
    <property type="entry name" value="ZIP"/>
</dbReference>
<dbReference type="HOGENOM" id="CLU_015114_12_2_1"/>
<dbReference type="InterPro" id="IPR050799">
    <property type="entry name" value="ZIP_Transporter"/>
</dbReference>
<feature type="transmembrane region" description="Helical" evidence="6">
    <location>
        <begin position="327"/>
        <end position="344"/>
    </location>
</feature>
<evidence type="ECO:0000256" key="3">
    <source>
        <dbReference type="ARBA" id="ARBA00022692"/>
    </source>
</evidence>
<comment type="subcellular location">
    <subcellularLocation>
        <location evidence="1">Membrane</location>
        <topology evidence="1">Multi-pass membrane protein</topology>
    </subcellularLocation>
</comment>
<dbReference type="GeneID" id="20240956"/>
<dbReference type="PANTHER" id="PTHR12191:SF4">
    <property type="entry name" value="ZINC TRANSPORTER ZIP12"/>
    <property type="match status" value="1"/>
</dbReference>
<dbReference type="GO" id="GO:0005385">
    <property type="term" value="F:zinc ion transmembrane transporter activity"/>
    <property type="evidence" value="ECO:0007669"/>
    <property type="project" value="TreeGrafter"/>
</dbReference>
<dbReference type="AlphaFoldDB" id="V3ZPQ2"/>
<gene>
    <name evidence="8" type="ORF">LOTGIDRAFT_168722</name>
</gene>
<dbReference type="PANTHER" id="PTHR12191">
    <property type="entry name" value="SOLUTE CARRIER FAMILY 39"/>
    <property type="match status" value="1"/>
</dbReference>
<evidence type="ECO:0000256" key="5">
    <source>
        <dbReference type="ARBA" id="ARBA00023136"/>
    </source>
</evidence>
<dbReference type="OMA" id="DMCEKCL"/>
<dbReference type="OrthoDB" id="200954at2759"/>
<keyword evidence="5 6" id="KW-0472">Membrane</keyword>
<dbReference type="Proteomes" id="UP000030746">
    <property type="component" value="Unassembled WGS sequence"/>
</dbReference>
<organism evidence="8 9">
    <name type="scientific">Lottia gigantea</name>
    <name type="common">Giant owl limpet</name>
    <dbReference type="NCBI Taxonomy" id="225164"/>
    <lineage>
        <taxon>Eukaryota</taxon>
        <taxon>Metazoa</taxon>
        <taxon>Spiralia</taxon>
        <taxon>Lophotrochozoa</taxon>
        <taxon>Mollusca</taxon>
        <taxon>Gastropoda</taxon>
        <taxon>Patellogastropoda</taxon>
        <taxon>Lottioidea</taxon>
        <taxon>Lottiidae</taxon>
        <taxon>Lottia</taxon>
    </lineage>
</organism>
<evidence type="ECO:0000313" key="8">
    <source>
        <dbReference type="EMBL" id="ESO84490.1"/>
    </source>
</evidence>
<keyword evidence="4 6" id="KW-1133">Transmembrane helix</keyword>
<dbReference type="GO" id="GO:0005886">
    <property type="term" value="C:plasma membrane"/>
    <property type="evidence" value="ECO:0007669"/>
    <property type="project" value="TreeGrafter"/>
</dbReference>
<evidence type="ECO:0000313" key="9">
    <source>
        <dbReference type="Proteomes" id="UP000030746"/>
    </source>
</evidence>
<evidence type="ECO:0000256" key="6">
    <source>
        <dbReference type="SAM" id="Phobius"/>
    </source>
</evidence>
<feature type="transmembrane region" description="Helical" evidence="6">
    <location>
        <begin position="299"/>
        <end position="320"/>
    </location>
</feature>
<dbReference type="EMBL" id="KB203505">
    <property type="protein sequence ID" value="ESO84490.1"/>
    <property type="molecule type" value="Genomic_DNA"/>
</dbReference>
<sequence length="440" mass="49049">MDLKAQILTCFVANDLVTISGGSPATGINETQFENFATVVLYHLIKVNKYCQQMVNLTENDLNFYKTELSKSLLAAGTSGTNEAHLEEVIEALNISYHNHAHDDHEHEDHGDEVLMFEEKCLAADVIMHSVGGESPVIETDHFGDVASHIVYHLFSHSMIEHTCRLLPKKEFFLEELFELYAKTGNMTEQGLIEIMEKLKITGTGHEDEHADHAHERKKRSILTEALLSRSKRQEVHDHSVEKKCYNVDQLLTIFGQTGDLTKAAFTELCPSLIYQQVSDSCVEDTHSSHASTTDAERYGYGTLAVAIITLCAVLGAALFPCTKDKCYNYFMATFMGLAVGTLTSDALLHLLPEAFGIHNHEGHEHSSDEIEVEKFVWFAFAALGGLYAFFLIESVMSMFGHVHSHEFKLNEVAPHPTKNGDLQLQDKEMDAIVASGKSN</sequence>
<dbReference type="Pfam" id="PF21116">
    <property type="entry name" value="EF-hand_Zip"/>
    <property type="match status" value="1"/>
</dbReference>
<keyword evidence="3 6" id="KW-0812">Transmembrane</keyword>
<evidence type="ECO:0000256" key="2">
    <source>
        <dbReference type="ARBA" id="ARBA00006939"/>
    </source>
</evidence>
<comment type="similarity">
    <text evidence="2">Belongs to the ZIP transporter (TC 2.A.5) family.</text>
</comment>
<feature type="domain" description="Zinc transporter ZIP4/12 EF-hand" evidence="7">
    <location>
        <begin position="171"/>
        <end position="280"/>
    </location>
</feature>
<dbReference type="GO" id="GO:0030003">
    <property type="term" value="P:intracellular monoatomic cation homeostasis"/>
    <property type="evidence" value="ECO:0007669"/>
    <property type="project" value="TreeGrafter"/>
</dbReference>
<reference evidence="8 9" key="1">
    <citation type="journal article" date="2013" name="Nature">
        <title>Insights into bilaterian evolution from three spiralian genomes.</title>
        <authorList>
            <person name="Simakov O."/>
            <person name="Marletaz F."/>
            <person name="Cho S.J."/>
            <person name="Edsinger-Gonzales E."/>
            <person name="Havlak P."/>
            <person name="Hellsten U."/>
            <person name="Kuo D.H."/>
            <person name="Larsson T."/>
            <person name="Lv J."/>
            <person name="Arendt D."/>
            <person name="Savage R."/>
            <person name="Osoegawa K."/>
            <person name="de Jong P."/>
            <person name="Grimwood J."/>
            <person name="Chapman J.A."/>
            <person name="Shapiro H."/>
            <person name="Aerts A."/>
            <person name="Otillar R.P."/>
            <person name="Terry A.Y."/>
            <person name="Boore J.L."/>
            <person name="Grigoriev I.V."/>
            <person name="Lindberg D.R."/>
            <person name="Seaver E.C."/>
            <person name="Weisblat D.A."/>
            <person name="Putnam N.H."/>
            <person name="Rokhsar D.S."/>
        </authorList>
    </citation>
    <scope>NUCLEOTIDE SEQUENCE [LARGE SCALE GENOMIC DNA]</scope>
</reference>
<dbReference type="KEGG" id="lgi:LOTGIDRAFT_168722"/>
<dbReference type="GO" id="GO:0140410">
    <property type="term" value="F:monoatomic cation:bicarbonate symporter activity"/>
    <property type="evidence" value="ECO:0007669"/>
    <property type="project" value="TreeGrafter"/>
</dbReference>
<evidence type="ECO:0000256" key="4">
    <source>
        <dbReference type="ARBA" id="ARBA00022989"/>
    </source>
</evidence>
<dbReference type="Pfam" id="PF02535">
    <property type="entry name" value="Zip"/>
    <property type="match status" value="1"/>
</dbReference>
<protein>
    <recommendedName>
        <fullName evidence="7">Zinc transporter ZIP4/12 EF-hand domain-containing protein</fullName>
    </recommendedName>
</protein>
<accession>V3ZPQ2</accession>
<name>V3ZPQ2_LOTGI</name>
<proteinExistence type="inferred from homology"/>